<gene>
    <name evidence="2" type="ORF">Tci_926520</name>
</gene>
<feature type="compositionally biased region" description="Gly residues" evidence="1">
    <location>
        <begin position="1"/>
        <end position="15"/>
    </location>
</feature>
<feature type="non-terminal residue" evidence="2">
    <location>
        <position position="63"/>
    </location>
</feature>
<name>A0A699XCL6_TANCI</name>
<reference evidence="2" key="1">
    <citation type="journal article" date="2019" name="Sci. Rep.">
        <title>Draft genome of Tanacetum cinerariifolium, the natural source of mosquito coil.</title>
        <authorList>
            <person name="Yamashiro T."/>
            <person name="Shiraishi A."/>
            <person name="Satake H."/>
            <person name="Nakayama K."/>
        </authorList>
    </citation>
    <scope>NUCLEOTIDE SEQUENCE</scope>
</reference>
<accession>A0A699XCL6</accession>
<proteinExistence type="predicted"/>
<comment type="caution">
    <text evidence="2">The sequence shown here is derived from an EMBL/GenBank/DDBJ whole genome shotgun (WGS) entry which is preliminary data.</text>
</comment>
<dbReference type="EMBL" id="BKCJ011807243">
    <property type="protein sequence ID" value="GFD54551.1"/>
    <property type="molecule type" value="Genomic_DNA"/>
</dbReference>
<evidence type="ECO:0000256" key="1">
    <source>
        <dbReference type="SAM" id="MobiDB-lite"/>
    </source>
</evidence>
<evidence type="ECO:0000313" key="2">
    <source>
        <dbReference type="EMBL" id="GFD54551.1"/>
    </source>
</evidence>
<feature type="non-terminal residue" evidence="2">
    <location>
        <position position="1"/>
    </location>
</feature>
<organism evidence="2">
    <name type="scientific">Tanacetum cinerariifolium</name>
    <name type="common">Dalmatian daisy</name>
    <name type="synonym">Chrysanthemum cinerariifolium</name>
    <dbReference type="NCBI Taxonomy" id="118510"/>
    <lineage>
        <taxon>Eukaryota</taxon>
        <taxon>Viridiplantae</taxon>
        <taxon>Streptophyta</taxon>
        <taxon>Embryophyta</taxon>
        <taxon>Tracheophyta</taxon>
        <taxon>Spermatophyta</taxon>
        <taxon>Magnoliopsida</taxon>
        <taxon>eudicotyledons</taxon>
        <taxon>Gunneridae</taxon>
        <taxon>Pentapetalae</taxon>
        <taxon>asterids</taxon>
        <taxon>campanulids</taxon>
        <taxon>Asterales</taxon>
        <taxon>Asteraceae</taxon>
        <taxon>Asteroideae</taxon>
        <taxon>Anthemideae</taxon>
        <taxon>Anthemidinae</taxon>
        <taxon>Tanacetum</taxon>
    </lineage>
</organism>
<dbReference type="AlphaFoldDB" id="A0A699XCL6"/>
<protein>
    <submittedName>
        <fullName evidence="2">Uncharacterized protein</fullName>
    </submittedName>
</protein>
<feature type="region of interest" description="Disordered" evidence="1">
    <location>
        <begin position="1"/>
        <end position="23"/>
    </location>
</feature>
<sequence>VEVDGGPVGHQGTGPGVALPAHEVHHRLGAPPALALVGYGPPAARAVKQAEVSGDIGPAILTQ</sequence>